<keyword evidence="10" id="KW-0175">Coiled coil</keyword>
<feature type="region of interest" description="Disordered" evidence="11">
    <location>
        <begin position="1"/>
        <end position="98"/>
    </location>
</feature>
<dbReference type="Gene3D" id="2.40.50.100">
    <property type="match status" value="1"/>
</dbReference>
<proteinExistence type="inferred from homology"/>
<feature type="transmembrane region" description="Helical" evidence="9">
    <location>
        <begin position="105"/>
        <end position="124"/>
    </location>
</feature>
<dbReference type="NCBIfam" id="TIGR01843">
    <property type="entry name" value="type_I_hlyD"/>
    <property type="match status" value="1"/>
</dbReference>
<organism evidence="14 15">
    <name type="scientific">Sagittula marina</name>
    <dbReference type="NCBI Taxonomy" id="943940"/>
    <lineage>
        <taxon>Bacteria</taxon>
        <taxon>Pseudomonadati</taxon>
        <taxon>Pseudomonadota</taxon>
        <taxon>Alphaproteobacteria</taxon>
        <taxon>Rhodobacterales</taxon>
        <taxon>Roseobacteraceae</taxon>
        <taxon>Sagittula</taxon>
    </lineage>
</organism>
<comment type="subcellular location">
    <subcellularLocation>
        <location evidence="1 9">Cell inner membrane</location>
        <topology evidence="1 9">Single-pass membrane protein</topology>
    </subcellularLocation>
</comment>
<keyword evidence="6 9" id="KW-0812">Transmembrane</keyword>
<reference evidence="14 15" key="1">
    <citation type="submission" date="2020-08" db="EMBL/GenBank/DDBJ databases">
        <title>Genomic Encyclopedia of Type Strains, Phase IV (KMG-IV): sequencing the most valuable type-strain genomes for metagenomic binning, comparative biology and taxonomic classification.</title>
        <authorList>
            <person name="Goeker M."/>
        </authorList>
    </citation>
    <scope>NUCLEOTIDE SEQUENCE [LARGE SCALE GENOMIC DNA]</scope>
    <source>
        <strain evidence="14 15">DSM 102235</strain>
    </source>
</reference>
<dbReference type="EMBL" id="JACIEJ010000001">
    <property type="protein sequence ID" value="MBB3984234.1"/>
    <property type="molecule type" value="Genomic_DNA"/>
</dbReference>
<evidence type="ECO:0000259" key="12">
    <source>
        <dbReference type="Pfam" id="PF25994"/>
    </source>
</evidence>
<feature type="domain" description="AprE-like long alpha-helical hairpin" evidence="12">
    <location>
        <begin position="180"/>
        <end position="369"/>
    </location>
</feature>
<evidence type="ECO:0000256" key="8">
    <source>
        <dbReference type="ARBA" id="ARBA00023136"/>
    </source>
</evidence>
<evidence type="ECO:0000256" key="7">
    <source>
        <dbReference type="ARBA" id="ARBA00022989"/>
    </source>
</evidence>
<dbReference type="AlphaFoldDB" id="A0A7W6DKJ1"/>
<keyword evidence="5 9" id="KW-0997">Cell inner membrane</keyword>
<evidence type="ECO:0000256" key="9">
    <source>
        <dbReference type="RuleBase" id="RU365093"/>
    </source>
</evidence>
<dbReference type="InterPro" id="IPR058781">
    <property type="entry name" value="HH_AprE-like"/>
</dbReference>
<comment type="caution">
    <text evidence="14">The sequence shown here is derived from an EMBL/GenBank/DDBJ whole genome shotgun (WGS) entry which is preliminary data.</text>
</comment>
<protein>
    <recommendedName>
        <fullName evidence="9">Membrane fusion protein (MFP) family protein</fullName>
    </recommendedName>
</protein>
<dbReference type="PANTHER" id="PTHR30386">
    <property type="entry name" value="MEMBRANE FUSION SUBUNIT OF EMRAB-TOLC MULTIDRUG EFFLUX PUMP"/>
    <property type="match status" value="1"/>
</dbReference>
<evidence type="ECO:0000313" key="15">
    <source>
        <dbReference type="Proteomes" id="UP000541426"/>
    </source>
</evidence>
<dbReference type="InterPro" id="IPR058982">
    <property type="entry name" value="Beta-barrel_AprE"/>
</dbReference>
<dbReference type="Proteomes" id="UP000541426">
    <property type="component" value="Unassembled WGS sequence"/>
</dbReference>
<feature type="coiled-coil region" evidence="10">
    <location>
        <begin position="350"/>
        <end position="377"/>
    </location>
</feature>
<comment type="similarity">
    <text evidence="2 9">Belongs to the membrane fusion protein (MFP) (TC 8.A.1) family.</text>
</comment>
<sequence>MSDADNPKGNRPTQPAPEGKAILGKIPTDRVVQSQPAPAQSRPKPRQAAPHPRAAQQPQPVTQDKAPLAPQAGGPSGPNTAAPKATPGSPPPAGHASFSTRTPMAVGLIAVAILFGGFGTWAATTNISGAIVASGQIEVDQNRQVVQHPDGGVVSEILVSEGDTVAEGDTLIKLDPTLLRSELTIVEGQLYELMARRARLVAERDLAEEIVFAEAVLTAAESDPEVAELVEGQRNLFFARAESLTGEVEQLTKRTEQITDQVGGIEAQQDALEAQLDLIEQELASKQTLRRSGLVREPEVLALQRELARLSGTVGELVAQKAQAEGRITETEIQIISLTTRRREEAITTLRDLQFRERELAEQSRALRERLSRMEIKAAVSGVVYGLTVFAPRSVIRPADPVLYLVPQDRPLVIAAQVEPIHIDQLFVDQDVSLRFSSLDQKQTPELFGEVVQISADAFEDERSSVRYYRAEILLNEGEIERLPEGAKLIPGMPVEAFIRTEDRTPLAYLVKPFMDYFARAFRES</sequence>
<keyword evidence="8 9" id="KW-0472">Membrane</keyword>
<dbReference type="GO" id="GO:0015031">
    <property type="term" value="P:protein transport"/>
    <property type="evidence" value="ECO:0007669"/>
    <property type="project" value="InterPro"/>
</dbReference>
<feature type="domain" description="AprE-like beta-barrel" evidence="13">
    <location>
        <begin position="412"/>
        <end position="502"/>
    </location>
</feature>
<evidence type="ECO:0000256" key="4">
    <source>
        <dbReference type="ARBA" id="ARBA00022475"/>
    </source>
</evidence>
<evidence type="ECO:0000256" key="5">
    <source>
        <dbReference type="ARBA" id="ARBA00022519"/>
    </source>
</evidence>
<gene>
    <name evidence="14" type="ORF">GGQ68_000545</name>
</gene>
<evidence type="ECO:0000259" key="13">
    <source>
        <dbReference type="Pfam" id="PF26002"/>
    </source>
</evidence>
<keyword evidence="7 9" id="KW-1133">Transmembrane helix</keyword>
<keyword evidence="4 9" id="KW-1003">Cell membrane</keyword>
<feature type="coiled-coil region" evidence="10">
    <location>
        <begin position="241"/>
        <end position="289"/>
    </location>
</feature>
<accession>A0A7W6DKJ1</accession>
<name>A0A7W6DKJ1_9RHOB</name>
<dbReference type="PRINTS" id="PR01490">
    <property type="entry name" value="RTXTOXIND"/>
</dbReference>
<evidence type="ECO:0000256" key="6">
    <source>
        <dbReference type="ARBA" id="ARBA00022692"/>
    </source>
</evidence>
<dbReference type="PANTHER" id="PTHR30386:SF17">
    <property type="entry name" value="ALKALINE PROTEASE SECRETION PROTEIN APRE"/>
    <property type="match status" value="1"/>
</dbReference>
<evidence type="ECO:0000256" key="1">
    <source>
        <dbReference type="ARBA" id="ARBA00004377"/>
    </source>
</evidence>
<dbReference type="Pfam" id="PF25994">
    <property type="entry name" value="HH_AprE"/>
    <property type="match status" value="1"/>
</dbReference>
<keyword evidence="3 9" id="KW-0813">Transport</keyword>
<evidence type="ECO:0000256" key="11">
    <source>
        <dbReference type="SAM" id="MobiDB-lite"/>
    </source>
</evidence>
<dbReference type="InterPro" id="IPR050739">
    <property type="entry name" value="MFP"/>
</dbReference>
<dbReference type="Pfam" id="PF26002">
    <property type="entry name" value="Beta-barrel_AprE"/>
    <property type="match status" value="1"/>
</dbReference>
<evidence type="ECO:0000256" key="3">
    <source>
        <dbReference type="ARBA" id="ARBA00022448"/>
    </source>
</evidence>
<feature type="compositionally biased region" description="Low complexity" evidence="11">
    <location>
        <begin position="46"/>
        <end position="60"/>
    </location>
</feature>
<keyword evidence="15" id="KW-1185">Reference proteome</keyword>
<evidence type="ECO:0000313" key="14">
    <source>
        <dbReference type="EMBL" id="MBB3984234.1"/>
    </source>
</evidence>
<dbReference type="GO" id="GO:0005886">
    <property type="term" value="C:plasma membrane"/>
    <property type="evidence" value="ECO:0007669"/>
    <property type="project" value="UniProtKB-SubCell"/>
</dbReference>
<evidence type="ECO:0000256" key="2">
    <source>
        <dbReference type="ARBA" id="ARBA00009477"/>
    </source>
</evidence>
<dbReference type="Gene3D" id="2.40.30.170">
    <property type="match status" value="1"/>
</dbReference>
<dbReference type="InterPro" id="IPR010129">
    <property type="entry name" value="T1SS_HlyD"/>
</dbReference>
<evidence type="ECO:0000256" key="10">
    <source>
        <dbReference type="SAM" id="Coils"/>
    </source>
</evidence>